<name>A0A7N9D0L3_MACFA</name>
<reference evidence="1" key="3">
    <citation type="submission" date="2025-09" db="UniProtKB">
        <authorList>
            <consortium name="Ensembl"/>
        </authorList>
    </citation>
    <scope>IDENTIFICATION</scope>
</reference>
<reference evidence="1" key="2">
    <citation type="submission" date="2025-08" db="UniProtKB">
        <authorList>
            <consortium name="Ensembl"/>
        </authorList>
    </citation>
    <scope>IDENTIFICATION</scope>
</reference>
<dbReference type="PANTHER" id="PTHR12138">
    <property type="entry name" value="PRIMATE-EXPANDED PROTEIN FAMILY"/>
    <property type="match status" value="1"/>
</dbReference>
<dbReference type="Ensembl" id="ENSMFAT00000075712.1">
    <property type="protein sequence ID" value="ENSMFAP00000059242.1"/>
    <property type="gene ID" value="ENSMFAG00000064750.1"/>
</dbReference>
<reference evidence="1 2" key="1">
    <citation type="submission" date="2013-03" db="EMBL/GenBank/DDBJ databases">
        <authorList>
            <person name="Warren W."/>
            <person name="Wilson R.K."/>
        </authorList>
    </citation>
    <scope>NUCLEOTIDE SEQUENCE</scope>
</reference>
<sequence length="139" mass="15427">MGTWHESDPTQGTNVEGKEMSEIFLSPHFGLSAVVWKSLLGQDFLKPKSTFTKLVFFFLRQSHSLCTLLPRPECNGVISTHCNVCLLGLSDSPALASRVAEVTGVHHHTWLIFVIFVEMRFHHVGQAGLKLLTSSDPPI</sequence>
<dbReference type="PANTHER" id="PTHR12138:SF152">
    <property type="entry name" value="C2H2-TYPE DOMAIN-CONTAINING PROTEIN"/>
    <property type="match status" value="1"/>
</dbReference>
<accession>A0A7N9D0L3</accession>
<dbReference type="Proteomes" id="UP000233100">
    <property type="component" value="Chromosome 9"/>
</dbReference>
<protein>
    <submittedName>
        <fullName evidence="1">Uncharacterized protein</fullName>
    </submittedName>
</protein>
<evidence type="ECO:0000313" key="2">
    <source>
        <dbReference type="Proteomes" id="UP000233100"/>
    </source>
</evidence>
<organism evidence="1 2">
    <name type="scientific">Macaca fascicularis</name>
    <name type="common">Crab-eating macaque</name>
    <name type="synonym">Cynomolgus monkey</name>
    <dbReference type="NCBI Taxonomy" id="9541"/>
    <lineage>
        <taxon>Eukaryota</taxon>
        <taxon>Metazoa</taxon>
        <taxon>Chordata</taxon>
        <taxon>Craniata</taxon>
        <taxon>Vertebrata</taxon>
        <taxon>Euteleostomi</taxon>
        <taxon>Mammalia</taxon>
        <taxon>Eutheria</taxon>
        <taxon>Euarchontoglires</taxon>
        <taxon>Primates</taxon>
        <taxon>Haplorrhini</taxon>
        <taxon>Catarrhini</taxon>
        <taxon>Cercopithecidae</taxon>
        <taxon>Cercopithecinae</taxon>
        <taxon>Macaca</taxon>
    </lineage>
</organism>
<evidence type="ECO:0000313" key="1">
    <source>
        <dbReference type="Ensembl" id="ENSMFAP00000059242.1"/>
    </source>
</evidence>
<dbReference type="PRINTS" id="PR02045">
    <property type="entry name" value="F138DOMAIN"/>
</dbReference>
<proteinExistence type="predicted"/>
<keyword evidence="2" id="KW-1185">Reference proteome</keyword>
<dbReference type="AlphaFoldDB" id="A0A7N9D0L3"/>
<dbReference type="GeneTree" id="ENSGT01150000286943"/>